<sequence length="141" mass="15619">MSVSIYQSHLEAAPKQYTLLKMLRPPVYEIELSNNQLIGVCYYKDGSSKRYQVNATFSNRRMVIADFLSAVEAMAALLLKFPKHPFGTNGFAVANVTQELADGLTAIEVKAITEAIWAASRQAKRTVISTEVSYQGQVISQ</sequence>
<dbReference type="AlphaFoldDB" id="A0A0T6DSP3"/>
<name>A0A0T6DSP3_9GAMM</name>
<protein>
    <submittedName>
        <fullName evidence="1">Uncharacterized protein</fullName>
    </submittedName>
</protein>
<keyword evidence="2" id="KW-1185">Reference proteome</keyword>
<organism evidence="1 2">
    <name type="scientific">Psychrobacter piscatorii</name>
    <dbReference type="NCBI Taxonomy" id="554343"/>
    <lineage>
        <taxon>Bacteria</taxon>
        <taxon>Pseudomonadati</taxon>
        <taxon>Pseudomonadota</taxon>
        <taxon>Gammaproteobacteria</taxon>
        <taxon>Moraxellales</taxon>
        <taxon>Moraxellaceae</taxon>
        <taxon>Psychrobacter</taxon>
    </lineage>
</organism>
<dbReference type="Proteomes" id="UP000051202">
    <property type="component" value="Unassembled WGS sequence"/>
</dbReference>
<dbReference type="EMBL" id="LNDJ01000052">
    <property type="protein sequence ID" value="KRU22996.1"/>
    <property type="molecule type" value="Genomic_DNA"/>
</dbReference>
<dbReference type="STRING" id="554343.AS194_00740"/>
<comment type="caution">
    <text evidence="1">The sequence shown here is derived from an EMBL/GenBank/DDBJ whole genome shotgun (WGS) entry which is preliminary data.</text>
</comment>
<accession>A0A0T6DSP3</accession>
<evidence type="ECO:0000313" key="1">
    <source>
        <dbReference type="EMBL" id="KRU22996.1"/>
    </source>
</evidence>
<reference evidence="1 2" key="1">
    <citation type="submission" date="2015-11" db="EMBL/GenBank/DDBJ databases">
        <title>Permanent draft genome of Psychrobacter piscatorii LQ58.</title>
        <authorList>
            <person name="Zhou M."/>
            <person name="Dong B."/>
            <person name="Liu Q."/>
        </authorList>
    </citation>
    <scope>NUCLEOTIDE SEQUENCE [LARGE SCALE GENOMIC DNA]</scope>
    <source>
        <strain evidence="1 2">LQ58</strain>
    </source>
</reference>
<dbReference type="RefSeq" id="WP_058024140.1">
    <property type="nucleotide sequence ID" value="NZ_LNDJ01000052.1"/>
</dbReference>
<gene>
    <name evidence="1" type="ORF">AS194_00740</name>
</gene>
<evidence type="ECO:0000313" key="2">
    <source>
        <dbReference type="Proteomes" id="UP000051202"/>
    </source>
</evidence>
<proteinExistence type="predicted"/>